<evidence type="ECO:0000256" key="4">
    <source>
        <dbReference type="ARBA" id="ARBA00022692"/>
    </source>
</evidence>
<keyword evidence="8 14" id="KW-0675">Receptor</keyword>
<keyword evidence="3 10" id="KW-1134">Transmembrane beta strand</keyword>
<comment type="subcellular location">
    <subcellularLocation>
        <location evidence="1 10">Cell outer membrane</location>
        <topology evidence="1 10">Multi-pass membrane protein</topology>
    </subcellularLocation>
</comment>
<evidence type="ECO:0000256" key="3">
    <source>
        <dbReference type="ARBA" id="ARBA00022452"/>
    </source>
</evidence>
<dbReference type="InterPro" id="IPR036942">
    <property type="entry name" value="Beta-barrel_TonB_sf"/>
</dbReference>
<evidence type="ECO:0000256" key="8">
    <source>
        <dbReference type="ARBA" id="ARBA00023170"/>
    </source>
</evidence>
<dbReference type="GO" id="GO:0044718">
    <property type="term" value="P:siderophore transmembrane transport"/>
    <property type="evidence" value="ECO:0007669"/>
    <property type="project" value="TreeGrafter"/>
</dbReference>
<dbReference type="Pfam" id="PF07715">
    <property type="entry name" value="Plug"/>
    <property type="match status" value="1"/>
</dbReference>
<evidence type="ECO:0000256" key="2">
    <source>
        <dbReference type="ARBA" id="ARBA00022448"/>
    </source>
</evidence>
<dbReference type="GO" id="GO:0015344">
    <property type="term" value="F:siderophore uptake transmembrane transporter activity"/>
    <property type="evidence" value="ECO:0007669"/>
    <property type="project" value="TreeGrafter"/>
</dbReference>
<name>A0A6L3ZJU8_9FLAO</name>
<evidence type="ECO:0000256" key="5">
    <source>
        <dbReference type="ARBA" id="ARBA00022729"/>
    </source>
</evidence>
<feature type="domain" description="TonB-dependent receptor-like beta-barrel" evidence="12">
    <location>
        <begin position="184"/>
        <end position="599"/>
    </location>
</feature>
<evidence type="ECO:0000256" key="7">
    <source>
        <dbReference type="ARBA" id="ARBA00023136"/>
    </source>
</evidence>
<dbReference type="PROSITE" id="PS52016">
    <property type="entry name" value="TONB_DEPENDENT_REC_3"/>
    <property type="match status" value="1"/>
</dbReference>
<evidence type="ECO:0000313" key="15">
    <source>
        <dbReference type="Proteomes" id="UP000484164"/>
    </source>
</evidence>
<dbReference type="Proteomes" id="UP000484164">
    <property type="component" value="Unassembled WGS sequence"/>
</dbReference>
<protein>
    <submittedName>
        <fullName evidence="14">TonB-dependent receptor plug domain-containing protein</fullName>
    </submittedName>
</protein>
<keyword evidence="9 10" id="KW-0998">Cell outer membrane</keyword>
<accession>A0A6L3ZJU8</accession>
<evidence type="ECO:0000256" key="10">
    <source>
        <dbReference type="PROSITE-ProRule" id="PRU01360"/>
    </source>
</evidence>
<evidence type="ECO:0000256" key="11">
    <source>
        <dbReference type="RuleBase" id="RU003357"/>
    </source>
</evidence>
<dbReference type="OrthoDB" id="9762903at2"/>
<sequence length="631" mass="70488">MKENKYLHIVGALFLGITSTYSADAQEELSEVTIEAPRFGNARYGSDERIDTLPVRSMADVNLAESLAGNSSIYIRSYGPGLASTISFRGYSPSQTAVYWNGMPLNSPALGLTDLSTLPLDAKVEIDAGAAGSLNGSSYMGGALQVYSNKQLNNDLEVSNTFTYRTSGLFENRARISFKTKQVSHHLGTINQWGPLDFEYTDLYGDVRERIGSDQSAVHLTYEGNWMLENRQLTWGFWGSTIDRGIPKSISQTYGPGATQYDDQTRAYFRYEVDQLRYGYHIQTSNYWEDQRYVDPTASLNDTNLAWAQYSDASFYYHINESLLLTTVLDHAYQKVKGSSKSTSDLHRMGAGVRLNWTFAKDYLILDGALKVDHQQSQTPLLPSVGLKLNNVRGFHAQASYRQHFRFPTLNDLYWTPGGNINLSPELGYTVDIRLKKMWDISGGLLSLSVDPYYSQVEDYILWVSVGPFYSPMNVRKVELYGGTVGGSYASSSALTVPFVIGVEGSWNSTKTLESTNPSDPTLGNQLIYTPEYRAALNASVKFLGASLWMRATRTSNVHTTTDNNPVYDIPGYNLIDLGVDYTLPYRSVNVTLGAAVLNATNEEYSQQRFYPMPGIQGNLSVKFQFKYHEN</sequence>
<dbReference type="InterPro" id="IPR012910">
    <property type="entry name" value="Plug_dom"/>
</dbReference>
<dbReference type="InterPro" id="IPR039426">
    <property type="entry name" value="TonB-dep_rcpt-like"/>
</dbReference>
<keyword evidence="5" id="KW-0732">Signal</keyword>
<dbReference type="Pfam" id="PF00593">
    <property type="entry name" value="TonB_dep_Rec_b-barrel"/>
    <property type="match status" value="1"/>
</dbReference>
<dbReference type="PANTHER" id="PTHR30069">
    <property type="entry name" value="TONB-DEPENDENT OUTER MEMBRANE RECEPTOR"/>
    <property type="match status" value="1"/>
</dbReference>
<dbReference type="InterPro" id="IPR000531">
    <property type="entry name" value="Beta-barrel_TonB"/>
</dbReference>
<evidence type="ECO:0000259" key="13">
    <source>
        <dbReference type="Pfam" id="PF07715"/>
    </source>
</evidence>
<keyword evidence="2 10" id="KW-0813">Transport</keyword>
<dbReference type="PANTHER" id="PTHR30069:SF29">
    <property type="entry name" value="HEMOGLOBIN AND HEMOGLOBIN-HAPTOGLOBIN-BINDING PROTEIN 1-RELATED"/>
    <property type="match status" value="1"/>
</dbReference>
<dbReference type="AlphaFoldDB" id="A0A6L3ZJU8"/>
<dbReference type="RefSeq" id="WP_151692373.1">
    <property type="nucleotide sequence ID" value="NZ_BMGX01000002.1"/>
</dbReference>
<evidence type="ECO:0000256" key="6">
    <source>
        <dbReference type="ARBA" id="ARBA00023077"/>
    </source>
</evidence>
<comment type="caution">
    <text evidence="14">The sequence shown here is derived from an EMBL/GenBank/DDBJ whole genome shotgun (WGS) entry which is preliminary data.</text>
</comment>
<keyword evidence="4 10" id="KW-0812">Transmembrane</keyword>
<dbReference type="SUPFAM" id="SSF56935">
    <property type="entry name" value="Porins"/>
    <property type="match status" value="1"/>
</dbReference>
<keyword evidence="15" id="KW-1185">Reference proteome</keyword>
<keyword evidence="6 11" id="KW-0798">TonB box</keyword>
<evidence type="ECO:0000256" key="9">
    <source>
        <dbReference type="ARBA" id="ARBA00023237"/>
    </source>
</evidence>
<evidence type="ECO:0000313" key="14">
    <source>
        <dbReference type="EMBL" id="KAB2817685.1"/>
    </source>
</evidence>
<dbReference type="GO" id="GO:0009279">
    <property type="term" value="C:cell outer membrane"/>
    <property type="evidence" value="ECO:0007669"/>
    <property type="project" value="UniProtKB-SubCell"/>
</dbReference>
<proteinExistence type="inferred from homology"/>
<dbReference type="EMBL" id="WBVQ01000001">
    <property type="protein sequence ID" value="KAB2817685.1"/>
    <property type="molecule type" value="Genomic_DNA"/>
</dbReference>
<keyword evidence="7 10" id="KW-0472">Membrane</keyword>
<organism evidence="14 15">
    <name type="scientific">Phaeocystidibacter marisrubri</name>
    <dbReference type="NCBI Taxonomy" id="1577780"/>
    <lineage>
        <taxon>Bacteria</taxon>
        <taxon>Pseudomonadati</taxon>
        <taxon>Bacteroidota</taxon>
        <taxon>Flavobacteriia</taxon>
        <taxon>Flavobacteriales</taxon>
        <taxon>Phaeocystidibacteraceae</taxon>
        <taxon>Phaeocystidibacter</taxon>
    </lineage>
</organism>
<feature type="domain" description="TonB-dependent receptor plug" evidence="13">
    <location>
        <begin position="58"/>
        <end position="143"/>
    </location>
</feature>
<evidence type="ECO:0000259" key="12">
    <source>
        <dbReference type="Pfam" id="PF00593"/>
    </source>
</evidence>
<gene>
    <name evidence="14" type="ORF">F8C82_04585</name>
</gene>
<reference evidence="14 15" key="1">
    <citation type="submission" date="2019-10" db="EMBL/GenBank/DDBJ databases">
        <title>Genome sequence of Phaeocystidibacter marisrubri JCM30614 (type strain).</title>
        <authorList>
            <person name="Bowman J.P."/>
        </authorList>
    </citation>
    <scope>NUCLEOTIDE SEQUENCE [LARGE SCALE GENOMIC DNA]</scope>
    <source>
        <strain evidence="14 15">JCM 30614</strain>
    </source>
</reference>
<evidence type="ECO:0000256" key="1">
    <source>
        <dbReference type="ARBA" id="ARBA00004571"/>
    </source>
</evidence>
<dbReference type="Gene3D" id="2.40.170.20">
    <property type="entry name" value="TonB-dependent receptor, beta-barrel domain"/>
    <property type="match status" value="1"/>
</dbReference>
<comment type="similarity">
    <text evidence="10 11">Belongs to the TonB-dependent receptor family.</text>
</comment>